<feature type="coiled-coil region" evidence="3">
    <location>
        <begin position="373"/>
        <end position="407"/>
    </location>
</feature>
<feature type="coiled-coil region" evidence="3">
    <location>
        <begin position="204"/>
        <end position="238"/>
    </location>
</feature>
<sequence>MQNSKTSRNGSSDAPQRTSPATPRSSRVAKTGGNETDSAGITPTRTPTEKSPKVIERRSPRSPVTEKKRPSRLTELESKVNQLQDELKKTKEQLSASEARRRQAQQEADEAKKQGQDASSKLEESQCQLVELSAAEESRLQELRKIQQERDRTWQAELEALQKQQSVDAAALSSALSEIQRLKLQLEATVQSDTARAKHADSELEVLKQEMELRLATIEALKEDLKKAQAAANESLNEAQAGNANGGFGSPLTEVLKKSPHPTSDTNGSCGSPDPEIEHLRMALEVAEMRYQEEQTRMAFETKTVYEMLENVKSECTRQVCDIELKLKRKTDELMAAQAALTGKPQEDLHRSDGLGEMQPELEAKLMKSITDIAELKANLMDKENALQSLAEENETLKSEAGRKEADVQQRYEAAVAELELAKAAEQDVRMRLGLLYVPKLCNDMDDHCNHGNSNQNF</sequence>
<accession>R7W9U4</accession>
<evidence type="ECO:0000256" key="1">
    <source>
        <dbReference type="ARBA" id="ARBA00009778"/>
    </source>
</evidence>
<name>R7W9U4_AEGTA</name>
<dbReference type="PANTHER" id="PTHR34224:SF4">
    <property type="entry name" value="INTERACTOR OF CONSTITUTIVE ACTIVE ROPS 2, CHLOROPLASTIC"/>
    <property type="match status" value="1"/>
</dbReference>
<feature type="compositionally biased region" description="Polar residues" evidence="4">
    <location>
        <begin position="261"/>
        <end position="270"/>
    </location>
</feature>
<dbReference type="EnsemblPlants" id="EMT19037">
    <property type="protein sequence ID" value="EMT19037"/>
    <property type="gene ID" value="F775_18900"/>
</dbReference>
<organism evidence="5">
    <name type="scientific">Aegilops tauschii</name>
    <name type="common">Tausch's goatgrass</name>
    <name type="synonym">Aegilops squarrosa</name>
    <dbReference type="NCBI Taxonomy" id="37682"/>
    <lineage>
        <taxon>Eukaryota</taxon>
        <taxon>Viridiplantae</taxon>
        <taxon>Streptophyta</taxon>
        <taxon>Embryophyta</taxon>
        <taxon>Tracheophyta</taxon>
        <taxon>Spermatophyta</taxon>
        <taxon>Magnoliopsida</taxon>
        <taxon>Liliopsida</taxon>
        <taxon>Poales</taxon>
        <taxon>Poaceae</taxon>
        <taxon>BOP clade</taxon>
        <taxon>Pooideae</taxon>
        <taxon>Triticodae</taxon>
        <taxon>Triticeae</taxon>
        <taxon>Triticinae</taxon>
        <taxon>Aegilops</taxon>
    </lineage>
</organism>
<feature type="compositionally biased region" description="Polar residues" evidence="4">
    <location>
        <begin position="1"/>
        <end position="25"/>
    </location>
</feature>
<feature type="compositionally biased region" description="Basic and acidic residues" evidence="4">
    <location>
        <begin position="109"/>
        <end position="124"/>
    </location>
</feature>
<proteinExistence type="inferred from homology"/>
<evidence type="ECO:0000313" key="5">
    <source>
        <dbReference type="EnsemblPlants" id="EMT19037"/>
    </source>
</evidence>
<dbReference type="AlphaFoldDB" id="R7W9U4"/>
<dbReference type="InterPro" id="IPR029688">
    <property type="entry name" value="ICR"/>
</dbReference>
<evidence type="ECO:0000256" key="3">
    <source>
        <dbReference type="SAM" id="Coils"/>
    </source>
</evidence>
<keyword evidence="2 3" id="KW-0175">Coiled coil</keyword>
<dbReference type="PANTHER" id="PTHR34224">
    <property type="entry name" value="INTERACTOR OF CONSTITUTIVE ACTIVE ROPS 2, CHLOROPLASTIC-RELATED"/>
    <property type="match status" value="1"/>
</dbReference>
<evidence type="ECO:0000256" key="2">
    <source>
        <dbReference type="ARBA" id="ARBA00023054"/>
    </source>
</evidence>
<feature type="region of interest" description="Disordered" evidence="4">
    <location>
        <begin position="1"/>
        <end position="126"/>
    </location>
</feature>
<feature type="region of interest" description="Disordered" evidence="4">
    <location>
        <begin position="239"/>
        <end position="275"/>
    </location>
</feature>
<evidence type="ECO:0000256" key="4">
    <source>
        <dbReference type="SAM" id="MobiDB-lite"/>
    </source>
</evidence>
<comment type="similarity">
    <text evidence="1">Belongs to the ICR family.</text>
</comment>
<feature type="compositionally biased region" description="Basic and acidic residues" evidence="4">
    <location>
        <begin position="47"/>
        <end position="78"/>
    </location>
</feature>
<protein>
    <submittedName>
        <fullName evidence="5">Uncharacterized protein</fullName>
    </submittedName>
</protein>
<reference evidence="5" key="1">
    <citation type="submission" date="2015-06" db="UniProtKB">
        <authorList>
            <consortium name="EnsemblPlants"/>
        </authorList>
    </citation>
    <scope>IDENTIFICATION</scope>
</reference>
<feature type="compositionally biased region" description="Polar residues" evidence="4">
    <location>
        <begin position="33"/>
        <end position="46"/>
    </location>
</feature>